<comment type="caution">
    <text evidence="1">The sequence shown here is derived from an EMBL/GenBank/DDBJ whole genome shotgun (WGS) entry which is preliminary data.</text>
</comment>
<dbReference type="Proteomes" id="UP001185092">
    <property type="component" value="Unassembled WGS sequence"/>
</dbReference>
<protein>
    <submittedName>
        <fullName evidence="1">Uncharacterized protein</fullName>
    </submittedName>
</protein>
<evidence type="ECO:0000313" key="1">
    <source>
        <dbReference type="EMBL" id="MDR6241421.1"/>
    </source>
</evidence>
<evidence type="ECO:0000313" key="2">
    <source>
        <dbReference type="Proteomes" id="UP001185092"/>
    </source>
</evidence>
<keyword evidence="2" id="KW-1185">Reference proteome</keyword>
<proteinExistence type="predicted"/>
<dbReference type="RefSeq" id="WP_309942172.1">
    <property type="nucleotide sequence ID" value="NZ_AP025306.1"/>
</dbReference>
<organism evidence="1 2">
    <name type="scientific">Aureibacter tunicatorum</name>
    <dbReference type="NCBI Taxonomy" id="866807"/>
    <lineage>
        <taxon>Bacteria</taxon>
        <taxon>Pseudomonadati</taxon>
        <taxon>Bacteroidota</taxon>
        <taxon>Cytophagia</taxon>
        <taxon>Cytophagales</taxon>
        <taxon>Persicobacteraceae</taxon>
        <taxon>Aureibacter</taxon>
    </lineage>
</organism>
<name>A0AAE4BU49_9BACT</name>
<gene>
    <name evidence="1" type="ORF">HNQ88_004508</name>
</gene>
<reference evidence="1" key="1">
    <citation type="submission" date="2023-07" db="EMBL/GenBank/DDBJ databases">
        <title>Genomic Encyclopedia of Type Strains, Phase IV (KMG-IV): sequencing the most valuable type-strain genomes for metagenomic binning, comparative biology and taxonomic classification.</title>
        <authorList>
            <person name="Goeker M."/>
        </authorList>
    </citation>
    <scope>NUCLEOTIDE SEQUENCE</scope>
    <source>
        <strain evidence="1">DSM 26174</strain>
    </source>
</reference>
<accession>A0AAE4BU49</accession>
<sequence length="467" mass="54277">MTMKLISQAKLFKKKCHYNTLESKGLAKYVGNEEGNNADSTSVENYFFGEAPIQRSVGFEVEVGYVPFWDQAQKLEVVNRRIPFSKTNYPMFSIHDCVLEGNGFELQVDVSFPENVPYLEFVTSPFEESEKGYDRMVETISIISNLMEELDEKGKLSKMIKAKSVLPKFGKLNPAFEEIELFSANNPKAGYFQFTAGISLECLPIVYDDVAMPKPDESEEMSQRRKKMRELFSDWTVGNTRNLERQPGYLFRQVVDVLNDMQLFQELENASKGFLLQLFQYLVFSDKKQVTYAKSMPVILSRTDFAAMFEHLPLEDKKRLSQEEVWLPFFDQAMERLNLGSFQLPVFSKGVYQTDKAEERQQIFSALSRQSWFEHIVEGTDMLTSRNFPDEQWAHKLESLGSLGSQMDMDDDGVSKLPVFEFRYVCEIMPYHRWLELCKSIFLWVHALNQKKDLKFNEATEEMFFAK</sequence>
<dbReference type="AlphaFoldDB" id="A0AAE4BU49"/>
<dbReference type="EMBL" id="JAVDQD010000008">
    <property type="protein sequence ID" value="MDR6241421.1"/>
    <property type="molecule type" value="Genomic_DNA"/>
</dbReference>